<accession>A0A9P5NXB4</accession>
<evidence type="ECO:0000256" key="1">
    <source>
        <dbReference type="ARBA" id="ARBA00004685"/>
    </source>
</evidence>
<dbReference type="Pfam" id="PF11807">
    <property type="entry name" value="UstYa"/>
    <property type="match status" value="1"/>
</dbReference>
<comment type="pathway">
    <text evidence="1">Mycotoxin biosynthesis.</text>
</comment>
<protein>
    <recommendedName>
        <fullName evidence="6">Tat pathway signal sequence</fullName>
    </recommendedName>
</protein>
<keyword evidence="3" id="KW-0472">Membrane</keyword>
<proteinExistence type="inferred from homology"/>
<comment type="caution">
    <text evidence="4">The sequence shown here is derived from an EMBL/GenBank/DDBJ whole genome shotgun (WGS) entry which is preliminary data.</text>
</comment>
<reference evidence="4" key="1">
    <citation type="submission" date="2020-11" db="EMBL/GenBank/DDBJ databases">
        <authorList>
            <consortium name="DOE Joint Genome Institute"/>
            <person name="Ahrendt S."/>
            <person name="Riley R."/>
            <person name="Andreopoulos W."/>
            <person name="LaButti K."/>
            <person name="Pangilinan J."/>
            <person name="Ruiz-duenas F.J."/>
            <person name="Barrasa J.M."/>
            <person name="Sanchez-Garcia M."/>
            <person name="Camarero S."/>
            <person name="Miyauchi S."/>
            <person name="Serrano A."/>
            <person name="Linde D."/>
            <person name="Babiker R."/>
            <person name="Drula E."/>
            <person name="Ayuso-Fernandez I."/>
            <person name="Pacheco R."/>
            <person name="Padilla G."/>
            <person name="Ferreira P."/>
            <person name="Barriuso J."/>
            <person name="Kellner H."/>
            <person name="Castanera R."/>
            <person name="Alfaro M."/>
            <person name="Ramirez L."/>
            <person name="Pisabarro A.G."/>
            <person name="Kuo A."/>
            <person name="Tritt A."/>
            <person name="Lipzen A."/>
            <person name="He G."/>
            <person name="Yan M."/>
            <person name="Ng V."/>
            <person name="Cullen D."/>
            <person name="Martin F."/>
            <person name="Rosso M.-N."/>
            <person name="Henrissat B."/>
            <person name="Hibbett D."/>
            <person name="Martinez A.T."/>
            <person name="Grigoriev I.V."/>
        </authorList>
    </citation>
    <scope>NUCLEOTIDE SEQUENCE</scope>
    <source>
        <strain evidence="4">AH 44721</strain>
    </source>
</reference>
<keyword evidence="3" id="KW-0812">Transmembrane</keyword>
<dbReference type="OrthoDB" id="3687641at2759"/>
<evidence type="ECO:0008006" key="6">
    <source>
        <dbReference type="Google" id="ProtNLM"/>
    </source>
</evidence>
<dbReference type="Proteomes" id="UP000724874">
    <property type="component" value="Unassembled WGS sequence"/>
</dbReference>
<dbReference type="GO" id="GO:0043386">
    <property type="term" value="P:mycotoxin biosynthetic process"/>
    <property type="evidence" value="ECO:0007669"/>
    <property type="project" value="InterPro"/>
</dbReference>
<dbReference type="InterPro" id="IPR021765">
    <property type="entry name" value="UstYa-like"/>
</dbReference>
<evidence type="ECO:0000256" key="2">
    <source>
        <dbReference type="ARBA" id="ARBA00035112"/>
    </source>
</evidence>
<evidence type="ECO:0000313" key="5">
    <source>
        <dbReference type="Proteomes" id="UP000724874"/>
    </source>
</evidence>
<evidence type="ECO:0000313" key="4">
    <source>
        <dbReference type="EMBL" id="KAF8907012.1"/>
    </source>
</evidence>
<feature type="transmembrane region" description="Helical" evidence="3">
    <location>
        <begin position="46"/>
        <end position="67"/>
    </location>
</feature>
<keyword evidence="5" id="KW-1185">Reference proteome</keyword>
<dbReference type="EMBL" id="JADNYJ010000016">
    <property type="protein sequence ID" value="KAF8907012.1"/>
    <property type="molecule type" value="Genomic_DNA"/>
</dbReference>
<name>A0A9P5NXB4_GYMJU</name>
<dbReference type="PANTHER" id="PTHR33365">
    <property type="entry name" value="YALI0B05434P"/>
    <property type="match status" value="1"/>
</dbReference>
<gene>
    <name evidence="4" type="ORF">CPB84DRAFT_1769237</name>
</gene>
<organism evidence="4 5">
    <name type="scientific">Gymnopilus junonius</name>
    <name type="common">Spectacular rustgill mushroom</name>
    <name type="synonym">Gymnopilus spectabilis subsp. junonius</name>
    <dbReference type="NCBI Taxonomy" id="109634"/>
    <lineage>
        <taxon>Eukaryota</taxon>
        <taxon>Fungi</taxon>
        <taxon>Dikarya</taxon>
        <taxon>Basidiomycota</taxon>
        <taxon>Agaricomycotina</taxon>
        <taxon>Agaricomycetes</taxon>
        <taxon>Agaricomycetidae</taxon>
        <taxon>Agaricales</taxon>
        <taxon>Agaricineae</taxon>
        <taxon>Hymenogastraceae</taxon>
        <taxon>Gymnopilus</taxon>
    </lineage>
</organism>
<keyword evidence="3" id="KW-1133">Transmembrane helix</keyword>
<sequence>MFSNRSYSPVEQLDEEESASEKLLTHWLDPHRQLKLSRYRKFCIQYWAYFTHGILLFMSALFFCLWIRARTQRPEEPVYSPANEAVEYLNSLTTFNGTFNHPSEFRGHPTPEIDAAWMRISQGVKPTRLTLEQVLKVGKKDSPSKVKFRDEDGGGYMASMEVTHQLHCLNMLRKYTYHEYYETFDPSFTEAKPEVFRTHLDHCVEILRQNLMCSADVGMITYEWVKGFSEPYPDFNTKHQCRNFDKILEWGYKQAVHIPRDHVARFGYEIDLTIPP</sequence>
<evidence type="ECO:0000256" key="3">
    <source>
        <dbReference type="SAM" id="Phobius"/>
    </source>
</evidence>
<dbReference type="PANTHER" id="PTHR33365:SF4">
    <property type="entry name" value="CYCLOCHLOROTINE BIOSYNTHESIS PROTEIN O"/>
    <property type="match status" value="1"/>
</dbReference>
<dbReference type="AlphaFoldDB" id="A0A9P5NXB4"/>
<comment type="similarity">
    <text evidence="2">Belongs to the ustYa family.</text>
</comment>